<name>A0ABQ9GBD5_9NEOP</name>
<sequence>MSFVNIKKATRKPKVAEAIRISFSEYSASGKLSWQGNNIKYVNQLTSGNFRRCRLFPRAENIGVSSTVLRDSRGNRGRLLIGCSSFQPCLFSGDRRTCEPYVIRQMDHQVISVLYRRLFCGWTQHGSSEVRRVAAPKIFVSRRALSTPLTTFLLNNAENTEANLDVVPRALRQLSSSEREHFSEVFSQLIRLCGACDRKLTTLWGRVQSASSLVDLLSHWWATLLALTSHWRETAHAQLLGGGRLILTTLNVALLCNAWPEDARLTQRTPRTAHHRLGRGAAAVPATLRTGSPLAQGAPALTDLEDQGRGPWRGLFPRASFLEGRSPREDQGGLGGLLRGVGPTTSH</sequence>
<dbReference type="EMBL" id="JARBHB010000014">
    <property type="protein sequence ID" value="KAJ8868782.1"/>
    <property type="molecule type" value="Genomic_DNA"/>
</dbReference>
<comment type="caution">
    <text evidence="2">The sequence shown here is derived from an EMBL/GenBank/DDBJ whole genome shotgun (WGS) entry which is preliminary data.</text>
</comment>
<keyword evidence="3" id="KW-1185">Reference proteome</keyword>
<protein>
    <submittedName>
        <fullName evidence="2">Uncharacterized protein</fullName>
    </submittedName>
</protein>
<evidence type="ECO:0000313" key="3">
    <source>
        <dbReference type="Proteomes" id="UP001159363"/>
    </source>
</evidence>
<evidence type="ECO:0000313" key="2">
    <source>
        <dbReference type="EMBL" id="KAJ8868782.1"/>
    </source>
</evidence>
<organism evidence="2 3">
    <name type="scientific">Dryococelus australis</name>
    <dbReference type="NCBI Taxonomy" id="614101"/>
    <lineage>
        <taxon>Eukaryota</taxon>
        <taxon>Metazoa</taxon>
        <taxon>Ecdysozoa</taxon>
        <taxon>Arthropoda</taxon>
        <taxon>Hexapoda</taxon>
        <taxon>Insecta</taxon>
        <taxon>Pterygota</taxon>
        <taxon>Neoptera</taxon>
        <taxon>Polyneoptera</taxon>
        <taxon>Phasmatodea</taxon>
        <taxon>Verophasmatodea</taxon>
        <taxon>Anareolatae</taxon>
        <taxon>Phasmatidae</taxon>
        <taxon>Eurycanthinae</taxon>
        <taxon>Dryococelus</taxon>
    </lineage>
</organism>
<feature type="region of interest" description="Disordered" evidence="1">
    <location>
        <begin position="323"/>
        <end position="347"/>
    </location>
</feature>
<dbReference type="Proteomes" id="UP001159363">
    <property type="component" value="Chromosome 13"/>
</dbReference>
<gene>
    <name evidence="2" type="ORF">PR048_030322</name>
</gene>
<accession>A0ABQ9GBD5</accession>
<evidence type="ECO:0000256" key="1">
    <source>
        <dbReference type="SAM" id="MobiDB-lite"/>
    </source>
</evidence>
<proteinExistence type="predicted"/>
<reference evidence="2 3" key="1">
    <citation type="submission" date="2023-02" db="EMBL/GenBank/DDBJ databases">
        <title>LHISI_Scaffold_Assembly.</title>
        <authorList>
            <person name="Stuart O.P."/>
            <person name="Cleave R."/>
            <person name="Magrath M.J.L."/>
            <person name="Mikheyev A.S."/>
        </authorList>
    </citation>
    <scope>NUCLEOTIDE SEQUENCE [LARGE SCALE GENOMIC DNA]</scope>
    <source>
        <strain evidence="2">Daus_M_001</strain>
        <tissue evidence="2">Leg muscle</tissue>
    </source>
</reference>